<comment type="caution">
    <text evidence="2">The sequence shown here is derived from an EMBL/GenBank/DDBJ whole genome shotgun (WGS) entry which is preliminary data.</text>
</comment>
<gene>
    <name evidence="2" type="ORF">ACFSOY_10725</name>
</gene>
<evidence type="ECO:0000259" key="1">
    <source>
        <dbReference type="Pfam" id="PF01323"/>
    </source>
</evidence>
<dbReference type="InterPro" id="IPR001853">
    <property type="entry name" value="DSBA-like_thioredoxin_dom"/>
</dbReference>
<dbReference type="CDD" id="cd03024">
    <property type="entry name" value="DsbA_FrnE"/>
    <property type="match status" value="1"/>
</dbReference>
<dbReference type="Pfam" id="PF01323">
    <property type="entry name" value="DSBA"/>
    <property type="match status" value="1"/>
</dbReference>
<protein>
    <submittedName>
        <fullName evidence="2">DsbA family protein</fullName>
    </submittedName>
</protein>
<sequence length="216" mass="24294">MTVKIKVYSDYVCPFCFLAEDPLLQATHGKDVEVEWMPFELRPAPNEPLRPDEPYIQRAFHQSVKPMAERMGVNIVLPQMSPHPRTHLAFEGFQFAQEHGKGGVYNHRLFKAFFQEEQDIGNVDVLTKLAGEVGLDEAQFRAALESRTYQEAHQKALHHAYNEAQIKVVPTVVIGDQVLEGLRSKEAFEQVINAELSQLQDKKGAGEGMACSIDGC</sequence>
<proteinExistence type="predicted"/>
<dbReference type="PROSITE" id="PS00195">
    <property type="entry name" value="GLUTAREDOXIN_1"/>
    <property type="match status" value="1"/>
</dbReference>
<dbReference type="Proteomes" id="UP001597343">
    <property type="component" value="Unassembled WGS sequence"/>
</dbReference>
<feature type="domain" description="DSBA-like thioredoxin" evidence="1">
    <location>
        <begin position="5"/>
        <end position="192"/>
    </location>
</feature>
<accession>A0ABW4ZYE3</accession>
<dbReference type="InterPro" id="IPR036249">
    <property type="entry name" value="Thioredoxin-like_sf"/>
</dbReference>
<evidence type="ECO:0000313" key="2">
    <source>
        <dbReference type="EMBL" id="MFD2170476.1"/>
    </source>
</evidence>
<dbReference type="PANTHER" id="PTHR13887:SF33">
    <property type="entry name" value="ISOMERASE"/>
    <property type="match status" value="1"/>
</dbReference>
<reference evidence="3" key="1">
    <citation type="journal article" date="2019" name="Int. J. Syst. Evol. Microbiol.">
        <title>The Global Catalogue of Microorganisms (GCM) 10K type strain sequencing project: providing services to taxonomists for standard genome sequencing and annotation.</title>
        <authorList>
            <consortium name="The Broad Institute Genomics Platform"/>
            <consortium name="The Broad Institute Genome Sequencing Center for Infectious Disease"/>
            <person name="Wu L."/>
            <person name="Ma J."/>
        </authorList>
    </citation>
    <scope>NUCLEOTIDE SEQUENCE [LARGE SCALE GENOMIC DNA]</scope>
    <source>
        <strain evidence="3">CGMCC 1.13574</strain>
    </source>
</reference>
<dbReference type="RefSeq" id="WP_386046454.1">
    <property type="nucleotide sequence ID" value="NZ_JBHUIO010000005.1"/>
</dbReference>
<organism evidence="2 3">
    <name type="scientific">Tumebacillus lipolyticus</name>
    <dbReference type="NCBI Taxonomy" id="1280370"/>
    <lineage>
        <taxon>Bacteria</taxon>
        <taxon>Bacillati</taxon>
        <taxon>Bacillota</taxon>
        <taxon>Bacilli</taxon>
        <taxon>Bacillales</taxon>
        <taxon>Alicyclobacillaceae</taxon>
        <taxon>Tumebacillus</taxon>
    </lineage>
</organism>
<keyword evidence="3" id="KW-1185">Reference proteome</keyword>
<dbReference type="Gene3D" id="3.40.30.10">
    <property type="entry name" value="Glutaredoxin"/>
    <property type="match status" value="1"/>
</dbReference>
<dbReference type="EMBL" id="JBHUIO010000005">
    <property type="protein sequence ID" value="MFD2170476.1"/>
    <property type="molecule type" value="Genomic_DNA"/>
</dbReference>
<name>A0ABW4ZYE3_9BACL</name>
<dbReference type="InterPro" id="IPR011767">
    <property type="entry name" value="GLR_AS"/>
</dbReference>
<dbReference type="SUPFAM" id="SSF52833">
    <property type="entry name" value="Thioredoxin-like"/>
    <property type="match status" value="1"/>
</dbReference>
<dbReference type="PANTHER" id="PTHR13887">
    <property type="entry name" value="GLUTATHIONE S-TRANSFERASE KAPPA"/>
    <property type="match status" value="1"/>
</dbReference>
<evidence type="ECO:0000313" key="3">
    <source>
        <dbReference type="Proteomes" id="UP001597343"/>
    </source>
</evidence>